<accession>A0A815LFJ0</accession>
<dbReference type="EMBL" id="CAJNOV010010442">
    <property type="protein sequence ID" value="CAF1406433.1"/>
    <property type="molecule type" value="Genomic_DNA"/>
</dbReference>
<evidence type="ECO:0000313" key="3">
    <source>
        <dbReference type="EMBL" id="CAF3912367.1"/>
    </source>
</evidence>
<dbReference type="AlphaFoldDB" id="A0A815LFJ0"/>
<dbReference type="EMBL" id="CAJOBH010002555">
    <property type="protein sequence ID" value="CAF3912367.1"/>
    <property type="molecule type" value="Genomic_DNA"/>
</dbReference>
<dbReference type="Proteomes" id="UP000681967">
    <property type="component" value="Unassembled WGS sequence"/>
</dbReference>
<dbReference type="Proteomes" id="UP000663834">
    <property type="component" value="Unassembled WGS sequence"/>
</dbReference>
<protein>
    <submittedName>
        <fullName evidence="2">Uncharacterized protein</fullName>
    </submittedName>
</protein>
<evidence type="ECO:0000313" key="4">
    <source>
        <dbReference type="EMBL" id="CAF4003072.1"/>
    </source>
</evidence>
<name>A0A815LFJ0_9BILA</name>
<dbReference type="Proteomes" id="UP000663855">
    <property type="component" value="Unassembled WGS sequence"/>
</dbReference>
<dbReference type="EMBL" id="CAJNOW010002793">
    <property type="protein sequence ID" value="CAF1363947.1"/>
    <property type="molecule type" value="Genomic_DNA"/>
</dbReference>
<proteinExistence type="predicted"/>
<dbReference type="Proteomes" id="UP000681720">
    <property type="component" value="Unassembled WGS sequence"/>
</dbReference>
<evidence type="ECO:0000313" key="1">
    <source>
        <dbReference type="EMBL" id="CAF1363947.1"/>
    </source>
</evidence>
<dbReference type="EMBL" id="CAJOBJ010004519">
    <property type="protein sequence ID" value="CAF4003072.1"/>
    <property type="molecule type" value="Genomic_DNA"/>
</dbReference>
<gene>
    <name evidence="3" type="ORF">BYL167_LOCUS9050</name>
    <name evidence="2" type="ORF">CJN711_LOCUS22256</name>
    <name evidence="4" type="ORF">GIL414_LOCUS11873</name>
    <name evidence="1" type="ORF">KQP761_LOCUS7873</name>
</gene>
<comment type="caution">
    <text evidence="2">The sequence shown here is derived from an EMBL/GenBank/DDBJ whole genome shotgun (WGS) entry which is preliminary data.</text>
</comment>
<reference evidence="2" key="1">
    <citation type="submission" date="2021-02" db="EMBL/GenBank/DDBJ databases">
        <authorList>
            <person name="Nowell W R."/>
        </authorList>
    </citation>
    <scope>NUCLEOTIDE SEQUENCE</scope>
</reference>
<evidence type="ECO:0000313" key="2">
    <source>
        <dbReference type="EMBL" id="CAF1406433.1"/>
    </source>
</evidence>
<organism evidence="2 5">
    <name type="scientific">Rotaria magnacalcarata</name>
    <dbReference type="NCBI Taxonomy" id="392030"/>
    <lineage>
        <taxon>Eukaryota</taxon>
        <taxon>Metazoa</taxon>
        <taxon>Spiralia</taxon>
        <taxon>Gnathifera</taxon>
        <taxon>Rotifera</taxon>
        <taxon>Eurotatoria</taxon>
        <taxon>Bdelloidea</taxon>
        <taxon>Philodinida</taxon>
        <taxon>Philodinidae</taxon>
        <taxon>Rotaria</taxon>
    </lineage>
</organism>
<sequence>MDQSKEFKKCPFPMRKRTTFCFANNIKVEDLVHHLMQAPHFKPVNIPEDMLKRGRELFDSGSPTTARN</sequence>
<evidence type="ECO:0000313" key="5">
    <source>
        <dbReference type="Proteomes" id="UP000663855"/>
    </source>
</evidence>